<dbReference type="PANTHER" id="PTHR45710">
    <property type="entry name" value="C-TYPE LECTIN DOMAIN-CONTAINING PROTEIN 180"/>
    <property type="match status" value="1"/>
</dbReference>
<evidence type="ECO:0000256" key="2">
    <source>
        <dbReference type="ARBA" id="ARBA00022968"/>
    </source>
</evidence>
<protein>
    <recommendedName>
        <fullName evidence="4">C-type lectin domain-containing protein</fullName>
    </recommendedName>
</protein>
<dbReference type="GeneTree" id="ENSGT00940000163004"/>
<feature type="domain" description="C-type lectin" evidence="4">
    <location>
        <begin position="2"/>
        <end position="41"/>
    </location>
</feature>
<keyword evidence="6" id="KW-1185">Reference proteome</keyword>
<keyword evidence="3" id="KW-0325">Glycoprotein</keyword>
<evidence type="ECO:0000313" key="5">
    <source>
        <dbReference type="Ensembl" id="ENSPEMP00000031486.1"/>
    </source>
</evidence>
<proteinExistence type="predicted"/>
<organism evidence="5 6">
    <name type="scientific">Peromyscus maniculatus bairdii</name>
    <name type="common">Prairie deer mouse</name>
    <dbReference type="NCBI Taxonomy" id="230844"/>
    <lineage>
        <taxon>Eukaryota</taxon>
        <taxon>Metazoa</taxon>
        <taxon>Chordata</taxon>
        <taxon>Craniata</taxon>
        <taxon>Vertebrata</taxon>
        <taxon>Euteleostomi</taxon>
        <taxon>Mammalia</taxon>
        <taxon>Eutheria</taxon>
        <taxon>Euarchontoglires</taxon>
        <taxon>Glires</taxon>
        <taxon>Rodentia</taxon>
        <taxon>Myomorpha</taxon>
        <taxon>Muroidea</taxon>
        <taxon>Cricetidae</taxon>
        <taxon>Neotominae</taxon>
        <taxon>Peromyscus</taxon>
    </lineage>
</organism>
<evidence type="ECO:0000256" key="1">
    <source>
        <dbReference type="ARBA" id="ARBA00004401"/>
    </source>
</evidence>
<dbReference type="Ensembl" id="ENSPEMT00000039693.1">
    <property type="protein sequence ID" value="ENSPEMP00000031486.1"/>
    <property type="gene ID" value="ENSPEMG00000028424.1"/>
</dbReference>
<dbReference type="Gene3D" id="3.10.100.10">
    <property type="entry name" value="Mannose-Binding Protein A, subunit A"/>
    <property type="match status" value="1"/>
</dbReference>
<dbReference type="Pfam" id="PF00059">
    <property type="entry name" value="Lectin_C"/>
    <property type="match status" value="1"/>
</dbReference>
<evidence type="ECO:0000256" key="3">
    <source>
        <dbReference type="ARBA" id="ARBA00023180"/>
    </source>
</evidence>
<name>A0A8C8W1X8_PERMB</name>
<dbReference type="GO" id="GO:0046703">
    <property type="term" value="F:natural killer cell lectin-like receptor binding"/>
    <property type="evidence" value="ECO:0007669"/>
    <property type="project" value="TreeGrafter"/>
</dbReference>
<dbReference type="PANTHER" id="PTHR45710:SF19">
    <property type="entry name" value="C-TYPE LECTIN DOMAIN FAMILY 2 MEMBER D-RELATED"/>
    <property type="match status" value="1"/>
</dbReference>
<dbReference type="GO" id="GO:0009897">
    <property type="term" value="C:external side of plasma membrane"/>
    <property type="evidence" value="ECO:0007669"/>
    <property type="project" value="TreeGrafter"/>
</dbReference>
<evidence type="ECO:0000313" key="6">
    <source>
        <dbReference type="Proteomes" id="UP000694547"/>
    </source>
</evidence>
<reference evidence="5" key="3">
    <citation type="submission" date="2025-09" db="UniProtKB">
        <authorList>
            <consortium name="Ensembl"/>
        </authorList>
    </citation>
    <scope>IDENTIFICATION</scope>
</reference>
<dbReference type="InterPro" id="IPR050828">
    <property type="entry name" value="C-type_lectin/matrix_domain"/>
</dbReference>
<keyword evidence="2" id="KW-0812">Transmembrane</keyword>
<comment type="subcellular location">
    <subcellularLocation>
        <location evidence="1">Cell membrane</location>
        <topology evidence="1">Single-pass type II membrane protein</topology>
    </subcellularLocation>
</comment>
<dbReference type="AlphaFoldDB" id="A0A8C8W1X8"/>
<dbReference type="InterPro" id="IPR016187">
    <property type="entry name" value="CTDL_fold"/>
</dbReference>
<reference evidence="5" key="2">
    <citation type="submission" date="2025-08" db="UniProtKB">
        <authorList>
            <consortium name="Ensembl"/>
        </authorList>
    </citation>
    <scope>IDENTIFICATION</scope>
</reference>
<reference evidence="5 6" key="1">
    <citation type="submission" date="2018-10" db="EMBL/GenBank/DDBJ databases">
        <title>Improved assembly of the deer mouse Peromyscus maniculatus genome.</title>
        <authorList>
            <person name="Lassance J.-M."/>
            <person name="Hoekstra H.E."/>
        </authorList>
    </citation>
    <scope>NUCLEOTIDE SEQUENCE [LARGE SCALE GENOMIC DNA]</scope>
</reference>
<dbReference type="Proteomes" id="UP000694547">
    <property type="component" value="Chromosome 3"/>
</dbReference>
<sequence>MEELNFLKRYKGNFDYWIGLRRNSPEHPWRWTDNTEYNSLVPIRGVEEHAYLNNNGISSARVYADRRCICSKPNSYTLQCRIPFSSF</sequence>
<accession>A0A8C8W1X8</accession>
<dbReference type="SUPFAM" id="SSF56436">
    <property type="entry name" value="C-type lectin-like"/>
    <property type="match status" value="1"/>
</dbReference>
<evidence type="ECO:0000259" key="4">
    <source>
        <dbReference type="Pfam" id="PF00059"/>
    </source>
</evidence>
<dbReference type="InterPro" id="IPR001304">
    <property type="entry name" value="C-type_lectin-like"/>
</dbReference>
<keyword evidence="2" id="KW-0735">Signal-anchor</keyword>
<dbReference type="InterPro" id="IPR016186">
    <property type="entry name" value="C-type_lectin-like/link_sf"/>
</dbReference>